<keyword evidence="4 6" id="KW-1133">Transmembrane helix</keyword>
<sequence length="307" mass="31750">MTLAAVAVLAAAVRAGTPVLFATLGEIFAERAGILNLGVEGMMLVGALAGFAATARTGNPWAGAAAAGFVGGCLGLIHALLTITLRANQVASGLALTIFGTGVSAFLGRGYVGVPASGFETTPLPLLSRLPGLGPILFQQDPLVYLSFAAVPLAWYVLYRTRWGLEIRAVGERPEAADAMGVDVARVRYACVAAGGVLAGLGGAFLSTAYTSMWIENMTAGRGWIAVALVIFATWDPLRAVAGAYLFGGVNALQLHLQATGTNLPIYLLLMAPYVFTIIVLVVATQETARKRLGAPAALSVPYSRTD</sequence>
<evidence type="ECO:0000256" key="1">
    <source>
        <dbReference type="ARBA" id="ARBA00004651"/>
    </source>
</evidence>
<evidence type="ECO:0000313" key="7">
    <source>
        <dbReference type="EMBL" id="TMI83161.1"/>
    </source>
</evidence>
<comment type="caution">
    <text evidence="7">The sequence shown here is derived from an EMBL/GenBank/DDBJ whole genome shotgun (WGS) entry which is preliminary data.</text>
</comment>
<dbReference type="PANTHER" id="PTHR43370">
    <property type="entry name" value="SUGAR ABC TRANSPORTER INTEGRAL MEMBRANE PROTEIN-RELATED"/>
    <property type="match status" value="1"/>
</dbReference>
<accession>A0A537JHY8</accession>
<feature type="transmembrane region" description="Helical" evidence="6">
    <location>
        <begin position="87"/>
        <end position="107"/>
    </location>
</feature>
<evidence type="ECO:0000256" key="5">
    <source>
        <dbReference type="ARBA" id="ARBA00023136"/>
    </source>
</evidence>
<feature type="transmembrane region" description="Helical" evidence="6">
    <location>
        <begin position="61"/>
        <end position="81"/>
    </location>
</feature>
<evidence type="ECO:0000256" key="2">
    <source>
        <dbReference type="ARBA" id="ARBA00022475"/>
    </source>
</evidence>
<protein>
    <submittedName>
        <fullName evidence="7">ABC transporter permease</fullName>
    </submittedName>
</protein>
<dbReference type="InterPro" id="IPR001851">
    <property type="entry name" value="ABC_transp_permease"/>
</dbReference>
<feature type="transmembrane region" description="Helical" evidence="6">
    <location>
        <begin position="34"/>
        <end position="54"/>
    </location>
</feature>
<dbReference type="AlphaFoldDB" id="A0A537JHY8"/>
<dbReference type="PANTHER" id="PTHR43370:SF2">
    <property type="entry name" value="ABC TRANSPORTER PERMEASE PROTEIN"/>
    <property type="match status" value="1"/>
</dbReference>
<evidence type="ECO:0000256" key="6">
    <source>
        <dbReference type="SAM" id="Phobius"/>
    </source>
</evidence>
<feature type="transmembrane region" description="Helical" evidence="6">
    <location>
        <begin position="266"/>
        <end position="284"/>
    </location>
</feature>
<evidence type="ECO:0000256" key="3">
    <source>
        <dbReference type="ARBA" id="ARBA00022692"/>
    </source>
</evidence>
<organism evidence="7 8">
    <name type="scientific">Candidatus Segetimicrobium genomatis</name>
    <dbReference type="NCBI Taxonomy" id="2569760"/>
    <lineage>
        <taxon>Bacteria</taxon>
        <taxon>Bacillati</taxon>
        <taxon>Candidatus Sysuimicrobiota</taxon>
        <taxon>Candidatus Sysuimicrobiia</taxon>
        <taxon>Candidatus Sysuimicrobiales</taxon>
        <taxon>Candidatus Segetimicrobiaceae</taxon>
        <taxon>Candidatus Segetimicrobium</taxon>
    </lineage>
</organism>
<comment type="subcellular location">
    <subcellularLocation>
        <location evidence="1">Cell membrane</location>
        <topology evidence="1">Multi-pass membrane protein</topology>
    </subcellularLocation>
</comment>
<keyword evidence="3 6" id="KW-0812">Transmembrane</keyword>
<feature type="transmembrane region" description="Helical" evidence="6">
    <location>
        <begin position="187"/>
        <end position="211"/>
    </location>
</feature>
<keyword evidence="5 6" id="KW-0472">Membrane</keyword>
<dbReference type="GO" id="GO:0022857">
    <property type="term" value="F:transmembrane transporter activity"/>
    <property type="evidence" value="ECO:0007669"/>
    <property type="project" value="InterPro"/>
</dbReference>
<evidence type="ECO:0000256" key="4">
    <source>
        <dbReference type="ARBA" id="ARBA00022989"/>
    </source>
</evidence>
<keyword evidence="2" id="KW-1003">Cell membrane</keyword>
<dbReference type="GO" id="GO:0005886">
    <property type="term" value="C:plasma membrane"/>
    <property type="evidence" value="ECO:0007669"/>
    <property type="project" value="UniProtKB-SubCell"/>
</dbReference>
<gene>
    <name evidence="7" type="ORF">E6H03_04195</name>
</gene>
<dbReference type="EMBL" id="VBAN01000123">
    <property type="protein sequence ID" value="TMI83161.1"/>
    <property type="molecule type" value="Genomic_DNA"/>
</dbReference>
<dbReference type="Proteomes" id="UP000318093">
    <property type="component" value="Unassembled WGS sequence"/>
</dbReference>
<reference evidence="7 8" key="1">
    <citation type="journal article" date="2019" name="Nat. Microbiol.">
        <title>Mediterranean grassland soil C-N compound turnover is dependent on rainfall and depth, and is mediated by genomically divergent microorganisms.</title>
        <authorList>
            <person name="Diamond S."/>
            <person name="Andeer P.F."/>
            <person name="Li Z."/>
            <person name="Crits-Christoph A."/>
            <person name="Burstein D."/>
            <person name="Anantharaman K."/>
            <person name="Lane K.R."/>
            <person name="Thomas B.C."/>
            <person name="Pan C."/>
            <person name="Northen T.R."/>
            <person name="Banfield J.F."/>
        </authorList>
    </citation>
    <scope>NUCLEOTIDE SEQUENCE [LARGE SCALE GENOMIC DNA]</scope>
    <source>
        <strain evidence="7">NP_6</strain>
    </source>
</reference>
<proteinExistence type="predicted"/>
<name>A0A537JHY8_9BACT</name>
<dbReference type="CDD" id="cd06580">
    <property type="entry name" value="TM_PBP1_transp_TpRbsC_like"/>
    <property type="match status" value="1"/>
</dbReference>
<feature type="transmembrane region" description="Helical" evidence="6">
    <location>
        <begin position="143"/>
        <end position="159"/>
    </location>
</feature>
<dbReference type="Pfam" id="PF02653">
    <property type="entry name" value="BPD_transp_2"/>
    <property type="match status" value="1"/>
</dbReference>
<evidence type="ECO:0000313" key="8">
    <source>
        <dbReference type="Proteomes" id="UP000318093"/>
    </source>
</evidence>